<keyword evidence="2" id="KW-1185">Reference proteome</keyword>
<comment type="caution">
    <text evidence="1">The sequence shown here is derived from an EMBL/GenBank/DDBJ whole genome shotgun (WGS) entry which is preliminary data.</text>
</comment>
<dbReference type="InterPro" id="IPR024072">
    <property type="entry name" value="DHFR-like_dom_sf"/>
</dbReference>
<protein>
    <recommendedName>
        <fullName evidence="3">Dihydrofolate reductase</fullName>
    </recommendedName>
</protein>
<dbReference type="RefSeq" id="WP_023433707.1">
    <property type="nucleotide sequence ID" value="NZ_AWXZ01000039.1"/>
</dbReference>
<gene>
    <name evidence="1" type="ORF">N177_3589</name>
</gene>
<dbReference type="EMBL" id="AWXZ01000039">
    <property type="protein sequence ID" value="ESR23521.1"/>
    <property type="molecule type" value="Genomic_DNA"/>
</dbReference>
<dbReference type="AlphaFoldDB" id="V4RBJ6"/>
<dbReference type="eggNOG" id="COG0262">
    <property type="taxonomic scope" value="Bacteria"/>
</dbReference>
<dbReference type="Proteomes" id="UP000017819">
    <property type="component" value="Unassembled WGS sequence"/>
</dbReference>
<name>V4RBJ6_9HYPH</name>
<evidence type="ECO:0008006" key="3">
    <source>
        <dbReference type="Google" id="ProtNLM"/>
    </source>
</evidence>
<reference evidence="1 2" key="1">
    <citation type="journal article" date="2014" name="Genome Announc.">
        <title>Draft Genome Sequence of Lutibaculum baratangense Strain AMV1T, Isolated from a Mud Volcano in Andamans, India.</title>
        <authorList>
            <person name="Singh A."/>
            <person name="Sreenivas A."/>
            <person name="Sathyanarayana Reddy G."/>
            <person name="Pinnaka A.K."/>
            <person name="Shivaji S."/>
        </authorList>
    </citation>
    <scope>NUCLEOTIDE SEQUENCE [LARGE SCALE GENOMIC DNA]</scope>
    <source>
        <strain evidence="1 2">AMV1</strain>
    </source>
</reference>
<dbReference type="STRING" id="631454.N177_3589"/>
<accession>V4RBJ6</accession>
<proteinExistence type="predicted"/>
<evidence type="ECO:0000313" key="2">
    <source>
        <dbReference type="Proteomes" id="UP000017819"/>
    </source>
</evidence>
<dbReference type="SUPFAM" id="SSF53597">
    <property type="entry name" value="Dihydrofolate reductase-like"/>
    <property type="match status" value="1"/>
</dbReference>
<dbReference type="OrthoDB" id="7631078at2"/>
<dbReference type="Gene3D" id="3.40.430.10">
    <property type="entry name" value="Dihydrofolate Reductase, subunit A"/>
    <property type="match status" value="1"/>
</dbReference>
<evidence type="ECO:0000313" key="1">
    <source>
        <dbReference type="EMBL" id="ESR23521.1"/>
    </source>
</evidence>
<organism evidence="1 2">
    <name type="scientific">Lutibaculum baratangense AMV1</name>
    <dbReference type="NCBI Taxonomy" id="631454"/>
    <lineage>
        <taxon>Bacteria</taxon>
        <taxon>Pseudomonadati</taxon>
        <taxon>Pseudomonadota</taxon>
        <taxon>Alphaproteobacteria</taxon>
        <taxon>Hyphomicrobiales</taxon>
        <taxon>Tepidamorphaceae</taxon>
        <taxon>Lutibaculum</taxon>
    </lineage>
</organism>
<sequence>MHEIPKTYRVHGHAIVSTDDRIADEQGHMPKALRVPADWRRFRKALDEAVVVVLGRLGHELHPDASGRRRIVVTRGKTHPAPTADVMFWNPLATPLQDVLASFVPGGGPIAVPGGQGVFDLFLQIGYDEFHLARAHRVTLGEGTSVFSGVDDGVPAERLLAEAGLVPGTPEILDAERDVTVAVWRPRAGR</sequence>